<dbReference type="PANTHER" id="PTHR35995:SF1">
    <property type="entry name" value="OS04G0690500 PROTEIN"/>
    <property type="match status" value="1"/>
</dbReference>
<evidence type="ECO:0000313" key="3">
    <source>
        <dbReference type="Proteomes" id="UP001341281"/>
    </source>
</evidence>
<protein>
    <submittedName>
        <fullName evidence="2">Uncharacterized protein</fullName>
    </submittedName>
</protein>
<feature type="compositionally biased region" description="Basic and acidic residues" evidence="1">
    <location>
        <begin position="229"/>
        <end position="238"/>
    </location>
</feature>
<keyword evidence="3" id="KW-1185">Reference proteome</keyword>
<dbReference type="EMBL" id="CP144751">
    <property type="protein sequence ID" value="WVZ87798.1"/>
    <property type="molecule type" value="Genomic_DNA"/>
</dbReference>
<proteinExistence type="predicted"/>
<dbReference type="AlphaFoldDB" id="A0AAQ3U949"/>
<reference evidence="2 3" key="1">
    <citation type="submission" date="2024-02" db="EMBL/GenBank/DDBJ databases">
        <title>High-quality chromosome-scale genome assembly of Pensacola bahiagrass (Paspalum notatum Flugge var. saurae).</title>
        <authorList>
            <person name="Vega J.M."/>
            <person name="Podio M."/>
            <person name="Orjuela J."/>
            <person name="Siena L.A."/>
            <person name="Pessino S.C."/>
            <person name="Combes M.C."/>
            <person name="Mariac C."/>
            <person name="Albertini E."/>
            <person name="Pupilli F."/>
            <person name="Ortiz J.P.A."/>
            <person name="Leblanc O."/>
        </authorList>
    </citation>
    <scope>NUCLEOTIDE SEQUENCE [LARGE SCALE GENOMIC DNA]</scope>
    <source>
        <strain evidence="2">R1</strain>
        <tissue evidence="2">Leaf</tissue>
    </source>
</reference>
<sequence length="264" mass="28844">MNKQQQGYGHGHGDSPYCCFHPRELVVGVCPHCLKARLLLLLAAKDDDHAAAAALLRRRSRSRSRSRTTSSSISLPKVFALGSSFLQRLDSRGHYTHRTDTDAAAAAAPIPNDGNYYSDDTATSVASLDDSFISIKFEDNGKATWDSHKQQQVVIATTTTNTKSKTKQQQQQAPATRSSSSSTVVMMVPEHAKRGGVTRWRKQVVGRLLQLARWKRSKGGAATASHVGLDGKKQDGSKARGRPGWIRSLTRRRAAAAHGDRAWS</sequence>
<dbReference type="Proteomes" id="UP001341281">
    <property type="component" value="Chromosome 07"/>
</dbReference>
<accession>A0AAQ3U949</accession>
<evidence type="ECO:0000313" key="2">
    <source>
        <dbReference type="EMBL" id="WVZ87798.1"/>
    </source>
</evidence>
<feature type="region of interest" description="Disordered" evidence="1">
    <location>
        <begin position="158"/>
        <end position="183"/>
    </location>
</feature>
<organism evidence="2 3">
    <name type="scientific">Paspalum notatum var. saurae</name>
    <dbReference type="NCBI Taxonomy" id="547442"/>
    <lineage>
        <taxon>Eukaryota</taxon>
        <taxon>Viridiplantae</taxon>
        <taxon>Streptophyta</taxon>
        <taxon>Embryophyta</taxon>
        <taxon>Tracheophyta</taxon>
        <taxon>Spermatophyta</taxon>
        <taxon>Magnoliopsida</taxon>
        <taxon>Liliopsida</taxon>
        <taxon>Poales</taxon>
        <taxon>Poaceae</taxon>
        <taxon>PACMAD clade</taxon>
        <taxon>Panicoideae</taxon>
        <taxon>Andropogonodae</taxon>
        <taxon>Paspaleae</taxon>
        <taxon>Paspalinae</taxon>
        <taxon>Paspalum</taxon>
    </lineage>
</organism>
<evidence type="ECO:0000256" key="1">
    <source>
        <dbReference type="SAM" id="MobiDB-lite"/>
    </source>
</evidence>
<feature type="region of interest" description="Disordered" evidence="1">
    <location>
        <begin position="220"/>
        <end position="244"/>
    </location>
</feature>
<name>A0AAQ3U949_PASNO</name>
<gene>
    <name evidence="2" type="ORF">U9M48_034380</name>
</gene>
<dbReference type="PANTHER" id="PTHR35995">
    <property type="entry name" value="OS04G0690500 PROTEIN"/>
    <property type="match status" value="1"/>
</dbReference>